<name>A0ABV7AP59_9GAMM</name>
<dbReference type="InterPro" id="IPR012347">
    <property type="entry name" value="Ferritin-like"/>
</dbReference>
<dbReference type="CDD" id="cd00657">
    <property type="entry name" value="Ferritin_like"/>
    <property type="match status" value="1"/>
</dbReference>
<reference evidence="2" key="1">
    <citation type="journal article" date="2019" name="Int. J. Syst. Evol. Microbiol.">
        <title>The Global Catalogue of Microorganisms (GCM) 10K type strain sequencing project: providing services to taxonomists for standard genome sequencing and annotation.</title>
        <authorList>
            <consortium name="The Broad Institute Genomics Platform"/>
            <consortium name="The Broad Institute Genome Sequencing Center for Infectious Disease"/>
            <person name="Wu L."/>
            <person name="Ma J."/>
        </authorList>
    </citation>
    <scope>NUCLEOTIDE SEQUENCE [LARGE SCALE GENOMIC DNA]</scope>
    <source>
        <strain evidence="2">KCTC 62195</strain>
    </source>
</reference>
<evidence type="ECO:0000313" key="1">
    <source>
        <dbReference type="EMBL" id="MFC2971057.1"/>
    </source>
</evidence>
<protein>
    <submittedName>
        <fullName evidence="1">Ferritin Dps family protein</fullName>
    </submittedName>
</protein>
<dbReference type="InterPro" id="IPR009078">
    <property type="entry name" value="Ferritin-like_SF"/>
</dbReference>
<evidence type="ECO:0000313" key="2">
    <source>
        <dbReference type="Proteomes" id="UP001595457"/>
    </source>
</evidence>
<organism evidence="1 2">
    <name type="scientific">Azotobacter bryophylli</name>
    <dbReference type="NCBI Taxonomy" id="1986537"/>
    <lineage>
        <taxon>Bacteria</taxon>
        <taxon>Pseudomonadati</taxon>
        <taxon>Pseudomonadota</taxon>
        <taxon>Gammaproteobacteria</taxon>
        <taxon>Pseudomonadales</taxon>
        <taxon>Pseudomonadaceae</taxon>
        <taxon>Azotobacter</taxon>
    </lineage>
</organism>
<gene>
    <name evidence="1" type="ORF">ACFOJE_02345</name>
</gene>
<dbReference type="Proteomes" id="UP001595457">
    <property type="component" value="Unassembled WGS sequence"/>
</dbReference>
<dbReference type="RefSeq" id="WP_377812642.1">
    <property type="nucleotide sequence ID" value="NZ_JBHRSJ010000002.1"/>
</dbReference>
<dbReference type="SUPFAM" id="SSF47240">
    <property type="entry name" value="Ferritin-like"/>
    <property type="match status" value="1"/>
</dbReference>
<sequence>MQNATKIGLNYTGTQMSPKDCERQVRASMEVQPDFTGDERNIAILRSTTIAEADAIGSVPIPGSAKGMVITGLSKLAGQSPEVLTDKLGERLAFERGGTRLYEALIAKVESIPDTSPEMLGRLKHFHDEEASHFKLVAGALEKLGADPTAMTPGADVSGVTAMGVLQVISDPRTNLAQSLNALLTAELADNAGWELLIDLANAGGHASLAESCGQALAEEHVHLETVRGWLKSELMSQL</sequence>
<accession>A0ABV7AP59</accession>
<keyword evidence="2" id="KW-1185">Reference proteome</keyword>
<dbReference type="Gene3D" id="1.20.1260.10">
    <property type="match status" value="1"/>
</dbReference>
<comment type="caution">
    <text evidence="1">The sequence shown here is derived from an EMBL/GenBank/DDBJ whole genome shotgun (WGS) entry which is preliminary data.</text>
</comment>
<proteinExistence type="predicted"/>
<dbReference type="EMBL" id="JBHRSJ010000002">
    <property type="protein sequence ID" value="MFC2971057.1"/>
    <property type="molecule type" value="Genomic_DNA"/>
</dbReference>